<dbReference type="PROSITE" id="PS50977">
    <property type="entry name" value="HTH_TETR_2"/>
    <property type="match status" value="1"/>
</dbReference>
<dbReference type="Gene3D" id="1.10.357.10">
    <property type="entry name" value="Tetracycline Repressor, domain 2"/>
    <property type="match status" value="1"/>
</dbReference>
<evidence type="ECO:0000256" key="2">
    <source>
        <dbReference type="ARBA" id="ARBA00023125"/>
    </source>
</evidence>
<dbReference type="PANTHER" id="PTHR30055">
    <property type="entry name" value="HTH-TYPE TRANSCRIPTIONAL REGULATOR RUTR"/>
    <property type="match status" value="1"/>
</dbReference>
<dbReference type="SUPFAM" id="SSF48498">
    <property type="entry name" value="Tetracyclin repressor-like, C-terminal domain"/>
    <property type="match status" value="1"/>
</dbReference>
<dbReference type="Pfam" id="PF00440">
    <property type="entry name" value="TetR_N"/>
    <property type="match status" value="1"/>
</dbReference>
<feature type="DNA-binding region" description="H-T-H motif" evidence="4">
    <location>
        <begin position="36"/>
        <end position="55"/>
    </location>
</feature>
<evidence type="ECO:0000256" key="3">
    <source>
        <dbReference type="ARBA" id="ARBA00023163"/>
    </source>
</evidence>
<evidence type="ECO:0000313" key="7">
    <source>
        <dbReference type="Proteomes" id="UP000095210"/>
    </source>
</evidence>
<dbReference type="PANTHER" id="PTHR30055:SF234">
    <property type="entry name" value="HTH-TYPE TRANSCRIPTIONAL REGULATOR BETI"/>
    <property type="match status" value="1"/>
</dbReference>
<feature type="domain" description="HTH tetR-type" evidence="5">
    <location>
        <begin position="14"/>
        <end position="73"/>
    </location>
</feature>
<organism evidence="6 7">
    <name type="scientific">Actinoalloteichus hymeniacidonis</name>
    <dbReference type="NCBI Taxonomy" id="340345"/>
    <lineage>
        <taxon>Bacteria</taxon>
        <taxon>Bacillati</taxon>
        <taxon>Actinomycetota</taxon>
        <taxon>Actinomycetes</taxon>
        <taxon>Pseudonocardiales</taxon>
        <taxon>Pseudonocardiaceae</taxon>
        <taxon>Actinoalloteichus</taxon>
    </lineage>
</organism>
<keyword evidence="2 4" id="KW-0238">DNA-binding</keyword>
<dbReference type="Proteomes" id="UP000095210">
    <property type="component" value="Chromosome"/>
</dbReference>
<evidence type="ECO:0000259" key="5">
    <source>
        <dbReference type="PROSITE" id="PS50977"/>
    </source>
</evidence>
<keyword evidence="7" id="KW-1185">Reference proteome</keyword>
<evidence type="ECO:0000313" key="6">
    <source>
        <dbReference type="EMBL" id="AOS62018.1"/>
    </source>
</evidence>
<gene>
    <name evidence="6" type="ORF">TL08_05965</name>
</gene>
<dbReference type="SUPFAM" id="SSF46689">
    <property type="entry name" value="Homeodomain-like"/>
    <property type="match status" value="1"/>
</dbReference>
<reference evidence="7" key="1">
    <citation type="submission" date="2016-03" db="EMBL/GenBank/DDBJ databases">
        <title>Complete genome sequence of the type strain Actinoalloteichus hymeniacidonis DSM 45092.</title>
        <authorList>
            <person name="Schaffert L."/>
            <person name="Albersmeier A."/>
            <person name="Winkler A."/>
            <person name="Kalinowski J."/>
            <person name="Zotchev S."/>
            <person name="Ruckert C."/>
        </authorList>
    </citation>
    <scope>NUCLEOTIDE SEQUENCE [LARGE SCALE GENOMIC DNA]</scope>
    <source>
        <strain evidence="7">HPA177(T) (DSM 45092(T))</strain>
    </source>
</reference>
<dbReference type="GO" id="GO:0003700">
    <property type="term" value="F:DNA-binding transcription factor activity"/>
    <property type="evidence" value="ECO:0007669"/>
    <property type="project" value="TreeGrafter"/>
</dbReference>
<dbReference type="KEGG" id="ahm:TL08_05965"/>
<dbReference type="InterPro" id="IPR001647">
    <property type="entry name" value="HTH_TetR"/>
</dbReference>
<proteinExistence type="predicted"/>
<protein>
    <submittedName>
        <fullName evidence="6">Transcriptional regulator, TetR family</fullName>
    </submittedName>
</protein>
<dbReference type="GO" id="GO:0000976">
    <property type="term" value="F:transcription cis-regulatory region binding"/>
    <property type="evidence" value="ECO:0007669"/>
    <property type="project" value="TreeGrafter"/>
</dbReference>
<dbReference type="AlphaFoldDB" id="A0AAC9HML1"/>
<dbReference type="RefSeq" id="WP_069847192.1">
    <property type="nucleotide sequence ID" value="NZ_CP014859.1"/>
</dbReference>
<dbReference type="InterPro" id="IPR009057">
    <property type="entry name" value="Homeodomain-like_sf"/>
</dbReference>
<dbReference type="InterPro" id="IPR050109">
    <property type="entry name" value="HTH-type_TetR-like_transc_reg"/>
</dbReference>
<dbReference type="PRINTS" id="PR00455">
    <property type="entry name" value="HTHTETR"/>
</dbReference>
<sequence length="201" mass="21966">MADARALGLRADAARNYERIVVAAGQAFEEVGPAVTLEQVARQAGVGVATVYRRFRNRDQLVRAVVEHVITTEIQPVDIVASDDPWQDLTDFLNRSLDALTGRRVMIALARETDAIGPEAFAPFLRWMDELAGRLVDAGLVRPELVGQDLGAVIIMVLAMTQVRGESDSPARRRYLALLLDGLRPTSNVLPGVPLEPIMPC</sequence>
<evidence type="ECO:0000256" key="4">
    <source>
        <dbReference type="PROSITE-ProRule" id="PRU00335"/>
    </source>
</evidence>
<dbReference type="EMBL" id="CP014859">
    <property type="protein sequence ID" value="AOS62018.1"/>
    <property type="molecule type" value="Genomic_DNA"/>
</dbReference>
<evidence type="ECO:0000256" key="1">
    <source>
        <dbReference type="ARBA" id="ARBA00023015"/>
    </source>
</evidence>
<keyword evidence="3" id="KW-0804">Transcription</keyword>
<keyword evidence="1" id="KW-0805">Transcription regulation</keyword>
<dbReference type="InterPro" id="IPR036271">
    <property type="entry name" value="Tet_transcr_reg_TetR-rel_C_sf"/>
</dbReference>
<accession>A0AAC9HML1</accession>
<name>A0AAC9HML1_9PSEU</name>